<reference evidence="2" key="1">
    <citation type="journal article" date="2023" name="Nat. Plants">
        <title>Single-cell RNA sequencing provides a high-resolution roadmap for understanding the multicellular compartmentation of specialized metabolism.</title>
        <authorList>
            <person name="Sun S."/>
            <person name="Shen X."/>
            <person name="Li Y."/>
            <person name="Li Y."/>
            <person name="Wang S."/>
            <person name="Li R."/>
            <person name="Zhang H."/>
            <person name="Shen G."/>
            <person name="Guo B."/>
            <person name="Wei J."/>
            <person name="Xu J."/>
            <person name="St-Pierre B."/>
            <person name="Chen S."/>
            <person name="Sun C."/>
        </authorList>
    </citation>
    <scope>NUCLEOTIDE SEQUENCE [LARGE SCALE GENOMIC DNA]</scope>
</reference>
<evidence type="ECO:0000313" key="2">
    <source>
        <dbReference type="Proteomes" id="UP001060085"/>
    </source>
</evidence>
<organism evidence="1 2">
    <name type="scientific">Catharanthus roseus</name>
    <name type="common">Madagascar periwinkle</name>
    <name type="synonym">Vinca rosea</name>
    <dbReference type="NCBI Taxonomy" id="4058"/>
    <lineage>
        <taxon>Eukaryota</taxon>
        <taxon>Viridiplantae</taxon>
        <taxon>Streptophyta</taxon>
        <taxon>Embryophyta</taxon>
        <taxon>Tracheophyta</taxon>
        <taxon>Spermatophyta</taxon>
        <taxon>Magnoliopsida</taxon>
        <taxon>eudicotyledons</taxon>
        <taxon>Gunneridae</taxon>
        <taxon>Pentapetalae</taxon>
        <taxon>asterids</taxon>
        <taxon>lamiids</taxon>
        <taxon>Gentianales</taxon>
        <taxon>Apocynaceae</taxon>
        <taxon>Rauvolfioideae</taxon>
        <taxon>Vinceae</taxon>
        <taxon>Catharanthinae</taxon>
        <taxon>Catharanthus</taxon>
    </lineage>
</organism>
<comment type="caution">
    <text evidence="1">The sequence shown here is derived from an EMBL/GenBank/DDBJ whole genome shotgun (WGS) entry which is preliminary data.</text>
</comment>
<evidence type="ECO:0000313" key="1">
    <source>
        <dbReference type="EMBL" id="KAI5653007.1"/>
    </source>
</evidence>
<protein>
    <submittedName>
        <fullName evidence="1">Uncharacterized protein</fullName>
    </submittedName>
</protein>
<dbReference type="EMBL" id="CM044707">
    <property type="protein sequence ID" value="KAI5653007.1"/>
    <property type="molecule type" value="Genomic_DNA"/>
</dbReference>
<proteinExistence type="predicted"/>
<sequence>MHQILIFFTLALSLLVCSNADRLALPKKETRWCIANPGAQDAKLQEFLDYACTRIYCRQILPGGRCYLPNTLRSHTSYALNLYYRDLDVCASGVGILVFDDPSFGDCHYP</sequence>
<keyword evidence="2" id="KW-1185">Reference proteome</keyword>
<accession>A0ACB9ZWL4</accession>
<gene>
    <name evidence="1" type="ORF">M9H77_30194</name>
</gene>
<dbReference type="Proteomes" id="UP001060085">
    <property type="component" value="Linkage Group LG07"/>
</dbReference>
<name>A0ACB9ZWL4_CATRO</name>